<comment type="caution">
    <text evidence="1">The sequence shown here is derived from an EMBL/GenBank/DDBJ whole genome shotgun (WGS) entry which is preliminary data.</text>
</comment>
<sequence length="354" mass="39584">MNDFAALSQRSGAAPYTRPFAMYLDAQDLLKRFRKEFEVPQTTAAAAPAGATGATGAAGATDIYAIVSQIEWWGLNPKEEVVEIEGEEGVLTIESIMKVIDTYEEELSVILFPGVQYYTGQVFDIKKVTEYARAKGIIVGWDLAHAVGNIELQLHEWGVDFAVWCTYKYLNSGPGGIGGVFVHERHANNRLRLRGWWGNDEKTRFNMINERFDSIYGAPGYQISNPSVLNVVSLLGSLEVFSKVSMSSIRQKSILLTGYLEYLLLSIGFDNYFTIITPKSPQERGAQLSLRFIEGLAQIVHEKLYSEGVIVDLRKPNVIRVAPVPLYNTFEEVFDFVSILRKILDAYSHNSCSN</sequence>
<keyword evidence="2" id="KW-1185">Reference proteome</keyword>
<organism evidence="1 2">
    <name type="scientific">Pneumocystis oryctolagi</name>
    <dbReference type="NCBI Taxonomy" id="42067"/>
    <lineage>
        <taxon>Eukaryota</taxon>
        <taxon>Fungi</taxon>
        <taxon>Dikarya</taxon>
        <taxon>Ascomycota</taxon>
        <taxon>Taphrinomycotina</taxon>
        <taxon>Pneumocystomycetes</taxon>
        <taxon>Pneumocystaceae</taxon>
        <taxon>Pneumocystis</taxon>
    </lineage>
</organism>
<gene>
    <name evidence="1" type="ORF">PORY_000919</name>
</gene>
<evidence type="ECO:0000313" key="1">
    <source>
        <dbReference type="EMBL" id="KAG4306009.1"/>
    </source>
</evidence>
<accession>A0ACB7CE29</accession>
<reference evidence="1 2" key="1">
    <citation type="journal article" date="2021" name="Commun. Biol.">
        <title>Genomic insights into the host specific adaptation of the Pneumocystis genus.</title>
        <authorList>
            <person name="Cisse O.H."/>
            <person name="Ma L."/>
            <person name="Dekker J.P."/>
            <person name="Khil P.P."/>
            <person name="Youn J.-H."/>
            <person name="Brenchley J.M."/>
            <person name="Blair R."/>
            <person name="Pahar B."/>
            <person name="Chabe M."/>
            <person name="Van Rompay K.K.A."/>
            <person name="Keesler R."/>
            <person name="Sukura A."/>
            <person name="Hirsch V."/>
            <person name="Kutty G."/>
            <person name="Liu Y."/>
            <person name="Peng L."/>
            <person name="Chen J."/>
            <person name="Song J."/>
            <person name="Weissenbacher-Lang C."/>
            <person name="Xu J."/>
            <person name="Upham N.S."/>
            <person name="Stajich J.E."/>
            <person name="Cuomo C.A."/>
            <person name="Cushion M.T."/>
            <person name="Kovacs J.A."/>
        </authorList>
    </citation>
    <scope>NUCLEOTIDE SEQUENCE [LARGE SCALE GENOMIC DNA]</scope>
    <source>
        <strain evidence="1 2">RABM</strain>
    </source>
</reference>
<evidence type="ECO:0000313" key="2">
    <source>
        <dbReference type="Proteomes" id="UP000768646"/>
    </source>
</evidence>
<dbReference type="Proteomes" id="UP000768646">
    <property type="component" value="Unassembled WGS sequence"/>
</dbReference>
<name>A0ACB7CE29_9ASCO</name>
<dbReference type="EMBL" id="JABTEG010000002">
    <property type="protein sequence ID" value="KAG4306009.1"/>
    <property type="molecule type" value="Genomic_DNA"/>
</dbReference>
<protein>
    <submittedName>
        <fullName evidence="1">Uncharacterized protein</fullName>
    </submittedName>
</protein>
<proteinExistence type="predicted"/>